<dbReference type="EMBL" id="CAJPDR010001068">
    <property type="protein sequence ID" value="CAF9943497.1"/>
    <property type="molecule type" value="Genomic_DNA"/>
</dbReference>
<keyword evidence="6 11" id="KW-0820">tRNA-binding</keyword>
<keyword evidence="4 11" id="KW-0813">Transport</keyword>
<evidence type="ECO:0000256" key="7">
    <source>
        <dbReference type="ARBA" id="ARBA00022694"/>
    </source>
</evidence>
<dbReference type="InterPro" id="IPR013598">
    <property type="entry name" value="Exportin-1/Importin-b-like"/>
</dbReference>
<dbReference type="Gene3D" id="1.25.10.10">
    <property type="entry name" value="Leucine-rich Repeat Variant"/>
    <property type="match status" value="1"/>
</dbReference>
<dbReference type="GO" id="GO:0031267">
    <property type="term" value="F:small GTPase binding"/>
    <property type="evidence" value="ECO:0007669"/>
    <property type="project" value="InterPro"/>
</dbReference>
<evidence type="ECO:0000256" key="11">
    <source>
        <dbReference type="RuleBase" id="RU366037"/>
    </source>
</evidence>
<evidence type="ECO:0000256" key="1">
    <source>
        <dbReference type="ARBA" id="ARBA00004496"/>
    </source>
</evidence>
<feature type="non-terminal residue" evidence="15">
    <location>
        <position position="1"/>
    </location>
</feature>
<dbReference type="GO" id="GO:0008033">
    <property type="term" value="P:tRNA processing"/>
    <property type="evidence" value="ECO:0007669"/>
    <property type="project" value="UniProtKB-KW"/>
</dbReference>
<evidence type="ECO:0000313" key="16">
    <source>
        <dbReference type="Proteomes" id="UP000664203"/>
    </source>
</evidence>
<dbReference type="OrthoDB" id="26399at2759"/>
<dbReference type="InterPro" id="IPR040017">
    <property type="entry name" value="XPOT"/>
</dbReference>
<protein>
    <recommendedName>
        <fullName evidence="3 11">Exportin-T</fullName>
    </recommendedName>
    <alternativeName>
        <fullName evidence="11">Exportin(tRNA)</fullName>
    </alternativeName>
    <alternativeName>
        <fullName evidence="11">tRNA exportin</fullName>
    </alternativeName>
</protein>
<dbReference type="InterPro" id="IPR016024">
    <property type="entry name" value="ARM-type_fold"/>
</dbReference>
<comment type="subcellular location">
    <subcellularLocation>
        <location evidence="1 11">Cytoplasm</location>
    </subcellularLocation>
    <subcellularLocation>
        <location evidence="11">Nucleus</location>
    </subcellularLocation>
    <text evidence="11">Shuttles between the nucleus and the cytoplasm.</text>
</comment>
<evidence type="ECO:0000256" key="5">
    <source>
        <dbReference type="ARBA" id="ARBA00022490"/>
    </source>
</evidence>
<keyword evidence="9 11" id="KW-0539">Nucleus</keyword>
<accession>A0A8H3JAA3</accession>
<feature type="domain" description="Exportin-T C-terminal" evidence="14">
    <location>
        <begin position="346"/>
        <end position="1031"/>
    </location>
</feature>
<evidence type="ECO:0000259" key="13">
    <source>
        <dbReference type="Pfam" id="PF08389"/>
    </source>
</evidence>
<keyword evidence="7" id="KW-0819">tRNA processing</keyword>
<name>A0A8H3JAA3_9LECA</name>
<keyword evidence="12" id="KW-0175">Coiled coil</keyword>
<evidence type="ECO:0000256" key="10">
    <source>
        <dbReference type="ARBA" id="ARBA00025147"/>
    </source>
</evidence>
<dbReference type="SUPFAM" id="SSF48371">
    <property type="entry name" value="ARM repeat"/>
    <property type="match status" value="1"/>
</dbReference>
<evidence type="ECO:0000256" key="6">
    <source>
        <dbReference type="ARBA" id="ARBA00022555"/>
    </source>
</evidence>
<dbReference type="Pfam" id="PF08389">
    <property type="entry name" value="Xpo1"/>
    <property type="match status" value="1"/>
</dbReference>
<dbReference type="FunFam" id="1.25.10.10:FF:000355">
    <property type="entry name" value="Exportin-T"/>
    <property type="match status" value="1"/>
</dbReference>
<reference evidence="15" key="1">
    <citation type="submission" date="2021-03" db="EMBL/GenBank/DDBJ databases">
        <authorList>
            <person name="Tagirdzhanova G."/>
        </authorList>
    </citation>
    <scope>NUCLEOTIDE SEQUENCE</scope>
</reference>
<dbReference type="GO" id="GO:0000049">
    <property type="term" value="F:tRNA binding"/>
    <property type="evidence" value="ECO:0007669"/>
    <property type="project" value="UniProtKB-UniRule"/>
</dbReference>
<dbReference type="AlphaFoldDB" id="A0A8H3JAA3"/>
<evidence type="ECO:0000313" key="15">
    <source>
        <dbReference type="EMBL" id="CAF9943497.1"/>
    </source>
</evidence>
<keyword evidence="5 11" id="KW-0963">Cytoplasm</keyword>
<comment type="similarity">
    <text evidence="2 11">Belongs to the exportin family.</text>
</comment>
<dbReference type="GO" id="GO:0016363">
    <property type="term" value="C:nuclear matrix"/>
    <property type="evidence" value="ECO:0007669"/>
    <property type="project" value="TreeGrafter"/>
</dbReference>
<evidence type="ECO:0000256" key="9">
    <source>
        <dbReference type="ARBA" id="ARBA00023242"/>
    </source>
</evidence>
<evidence type="ECO:0000256" key="3">
    <source>
        <dbReference type="ARBA" id="ARBA00018928"/>
    </source>
</evidence>
<dbReference type="InterPro" id="IPR011989">
    <property type="entry name" value="ARM-like"/>
</dbReference>
<keyword evidence="8 11" id="KW-0694">RNA-binding</keyword>
<dbReference type="GO" id="GO:0005643">
    <property type="term" value="C:nuclear pore"/>
    <property type="evidence" value="ECO:0007669"/>
    <property type="project" value="TreeGrafter"/>
</dbReference>
<evidence type="ECO:0000259" key="14">
    <source>
        <dbReference type="Pfam" id="PF19282"/>
    </source>
</evidence>
<evidence type="ECO:0000256" key="2">
    <source>
        <dbReference type="ARBA" id="ARBA00009466"/>
    </source>
</evidence>
<dbReference type="InterPro" id="IPR045546">
    <property type="entry name" value="Exportin-T_C"/>
</dbReference>
<dbReference type="GO" id="GO:0071528">
    <property type="term" value="P:tRNA re-export from nucleus"/>
    <property type="evidence" value="ECO:0007669"/>
    <property type="project" value="UniProtKB-UniRule"/>
</dbReference>
<organism evidence="15 16">
    <name type="scientific">Alectoria fallacina</name>
    <dbReference type="NCBI Taxonomy" id="1903189"/>
    <lineage>
        <taxon>Eukaryota</taxon>
        <taxon>Fungi</taxon>
        <taxon>Dikarya</taxon>
        <taxon>Ascomycota</taxon>
        <taxon>Pezizomycotina</taxon>
        <taxon>Lecanoromycetes</taxon>
        <taxon>OSLEUM clade</taxon>
        <taxon>Lecanoromycetidae</taxon>
        <taxon>Lecanorales</taxon>
        <taxon>Lecanorineae</taxon>
        <taxon>Parmeliaceae</taxon>
        <taxon>Alectoria</taxon>
    </lineage>
</organism>
<comment type="caution">
    <text evidence="15">The sequence shown here is derived from an EMBL/GenBank/DDBJ whole genome shotgun (WGS) entry which is preliminary data.</text>
</comment>
<feature type="coiled-coil region" evidence="12">
    <location>
        <begin position="424"/>
        <end position="451"/>
    </location>
</feature>
<keyword evidence="16" id="KW-1185">Reference proteome</keyword>
<gene>
    <name evidence="15" type="primary">LOS1</name>
    <name evidence="15" type="ORF">ALECFALPRED_000497</name>
</gene>
<evidence type="ECO:0000256" key="12">
    <source>
        <dbReference type="SAM" id="Coils"/>
    </source>
</evidence>
<evidence type="ECO:0000256" key="4">
    <source>
        <dbReference type="ARBA" id="ARBA00022448"/>
    </source>
</evidence>
<sequence>NAIEIAWNPRAEQSLKSQAFDFLNQLRSEPQGWQICFSLALRDPKPSEVVRHVSLDIVNNAIKAEHLGEQDMIVLRDNILAYMRNTYGPAGSSHVQLDPVSIQNKITQTVTNLFTALYANHWTSFFHDILRLTVDTGSTSRDNAAGVMLYLRILVSVHDDIADVLLPRTLEEQRRDNDLKDLVRQRDTAMIASSWHEILEHWRSRDDSIVKLCLTTVGRWVTWTEISLAVNDSLLSLLFEYLNFQQYTDGNEPLRERRDAAIEAFIDILSKKMSASDKLELVDVLKVNEAVTQLVGSRELAEMRTTASYDTDLAEGVAKLVNNVVCDIVKALDSAQINDSVSLRGSAQLKTFLPLVLHFLSDEYDEICSTVIPCLTDLLTLLRKKAKSSSTLTSESSVMLPLILDVVISKTKYDETSFWGQDDAQTDEAEFQELRKRLHVLQKAVAAVDENMYIEKIRNVVVSTFDRFHSQNGQLDWRDLELAMHEMELFGELGYRHGGLYNKTKPVTRAAEQLIGMMFKLVETDIASFSHPAVQLQYMIICERYYSFFEANPQLITRVLDSFVRFVHHDHIKVRLRSWYLFHRFVKHVRQHTGSIAETVIQSLSDLLPINAELPEESSENDNEDMSSTENDQSAVARFNSQLYLYETIGCICSPRSIPVENQVLLVRSVTHPLFSDLQAHLDQAKAGDKRAVLQVHHLIMALGTLARGFSDYMPAANPATASPPARVISEEFARSAEAILVALEGLRSSFDVREAARFAFSRLLNVLGSQILPQLPRWIDGLLSERSTKDEMALFMKLLDQVVFGFKSEIYDILNTLLTPFLQRVFAGLAEPVAGTDDEIQLTELKREYLAFLLVILNNGLEPVLVSEANQPTFATVISTIEHLTKDITDFQTAKLAFSVLTRMVFTWGGPDLQLQFSAIGDGNGSYRTPQPKLTGFDRFMMTTFSPTCWAIPSNPNFDPKDAQGKQVLGEAAALQKAIYTKTGQEYLTWLRDAELSGMGMDSGTIDEYLLALCTSDTKEFQHFFKDLVLRSTR</sequence>
<comment type="function">
    <text evidence="10">tRNA nucleus export receptor which facilitates tRNA translocation across the nuclear pore complex. Involved in pre-tRNA splicing, probably by affecting the interaction of pre-tRNA with splicing endonuclease.</text>
</comment>
<proteinExistence type="inferred from homology"/>
<dbReference type="Proteomes" id="UP000664203">
    <property type="component" value="Unassembled WGS sequence"/>
</dbReference>
<evidence type="ECO:0000256" key="8">
    <source>
        <dbReference type="ARBA" id="ARBA00022884"/>
    </source>
</evidence>
<dbReference type="PANTHER" id="PTHR15952:SF11">
    <property type="entry name" value="EXPORTIN-T"/>
    <property type="match status" value="1"/>
</dbReference>
<dbReference type="Pfam" id="PF19282">
    <property type="entry name" value="Exportin-T"/>
    <property type="match status" value="1"/>
</dbReference>
<dbReference type="PANTHER" id="PTHR15952">
    <property type="entry name" value="EXPORTIN-T/LOS1"/>
    <property type="match status" value="1"/>
</dbReference>
<feature type="domain" description="Exportin-1/Importin-beta-like" evidence="13">
    <location>
        <begin position="101"/>
        <end position="258"/>
    </location>
</feature>
<dbReference type="GO" id="GO:0005737">
    <property type="term" value="C:cytoplasm"/>
    <property type="evidence" value="ECO:0007669"/>
    <property type="project" value="UniProtKB-SubCell"/>
</dbReference>